<dbReference type="InterPro" id="IPR036909">
    <property type="entry name" value="Cyt_c-like_dom_sf"/>
</dbReference>
<evidence type="ECO:0000313" key="1">
    <source>
        <dbReference type="EMBL" id="VAX24774.1"/>
    </source>
</evidence>
<organism evidence="1">
    <name type="scientific">hydrothermal vent metagenome</name>
    <dbReference type="NCBI Taxonomy" id="652676"/>
    <lineage>
        <taxon>unclassified sequences</taxon>
        <taxon>metagenomes</taxon>
        <taxon>ecological metagenomes</taxon>
    </lineage>
</organism>
<dbReference type="AlphaFoldDB" id="A0A3B1CLB9"/>
<sequence length="206" mass="23210">MKKLIMITALAASLLLSFPNVSTSSGMMGGGMMEKMPKRGVNPEDLPDANSTEAKTYSKFCSQCHPIPSPMRNSAKNWQALVDRMDTRMKRMSRMGGGMMGWMMGRRRVVAMSSSEKKMIIRYLQDNALKVFDKSTLSSLDTMGYDAFEKVCSQCHDLPDPSIFTKFEWPQVIRKMISNMKEMEVAPPSADEKKAILEFLQNNAKN</sequence>
<dbReference type="Gene3D" id="1.10.760.10">
    <property type="entry name" value="Cytochrome c-like domain"/>
    <property type="match status" value="1"/>
</dbReference>
<dbReference type="GO" id="GO:0020037">
    <property type="term" value="F:heme binding"/>
    <property type="evidence" value="ECO:0007669"/>
    <property type="project" value="InterPro"/>
</dbReference>
<dbReference type="GO" id="GO:0009055">
    <property type="term" value="F:electron transfer activity"/>
    <property type="evidence" value="ECO:0007669"/>
    <property type="project" value="InterPro"/>
</dbReference>
<reference evidence="1" key="1">
    <citation type="submission" date="2018-06" db="EMBL/GenBank/DDBJ databases">
        <authorList>
            <person name="Zhirakovskaya E."/>
        </authorList>
    </citation>
    <scope>NUCLEOTIDE SEQUENCE</scope>
</reference>
<evidence type="ECO:0008006" key="2">
    <source>
        <dbReference type="Google" id="ProtNLM"/>
    </source>
</evidence>
<dbReference type="EMBL" id="UOGA01000277">
    <property type="protein sequence ID" value="VAX24774.1"/>
    <property type="molecule type" value="Genomic_DNA"/>
</dbReference>
<proteinExistence type="predicted"/>
<protein>
    <recommendedName>
        <fullName evidence="2">Cytochrome c domain-containing protein</fullName>
    </recommendedName>
</protein>
<accession>A0A3B1CLB9</accession>
<name>A0A3B1CLB9_9ZZZZ</name>
<dbReference type="SUPFAM" id="SSF46626">
    <property type="entry name" value="Cytochrome c"/>
    <property type="match status" value="1"/>
</dbReference>
<gene>
    <name evidence="1" type="ORF">MNBD_NITROSPINAE04-1834</name>
</gene>